<dbReference type="AlphaFoldDB" id="A0A2C7AGH7"/>
<dbReference type="InterPro" id="IPR001128">
    <property type="entry name" value="Cyt_P450"/>
</dbReference>
<dbReference type="OrthoDB" id="9764248at2"/>
<feature type="compositionally biased region" description="Low complexity" evidence="3">
    <location>
        <begin position="446"/>
        <end position="459"/>
    </location>
</feature>
<evidence type="ECO:0000313" key="5">
    <source>
        <dbReference type="Proteomes" id="UP000223527"/>
    </source>
</evidence>
<dbReference type="PANTHER" id="PTHR24305">
    <property type="entry name" value="CYTOCHROME P450"/>
    <property type="match status" value="1"/>
</dbReference>
<evidence type="ECO:0000256" key="2">
    <source>
        <dbReference type="PIRSR" id="PIRSR602401-1"/>
    </source>
</evidence>
<evidence type="ECO:0000256" key="1">
    <source>
        <dbReference type="ARBA" id="ARBA00010617"/>
    </source>
</evidence>
<sequence>MLRSLRRSFLDFWPQACFEREILRRRVLMRDIIICNSPATVQEAFVDNARVFERKSPQMRHALRPLLGDGLFISDGALWKERRRVVAPVTHVSRLAALTPPITEAAAERAAAWSRRDPAQPIDMLAEMGHLTAEIICRTIFGRQLGGGAAATVVSAFAEYQRAVAQTDLISLLGLPDWVPRWQPRRARRASQRIQAVLDGLIEHVLSGRAGDEASLIRSMAEGINPATGRPMEKEAFRNEAAVLFMAGHETTANTLAWAWYLLSQSPPVLARLQAEADALDGPARFADLDRLRYTRAVVEETLRLYPPVPLLAREAVAEGEIDGQAVRKGSLVIAVPWLLHRHRKLWQEPDAFRPERFLPGGEAATKPRYAWIPFAIGPRVCTGAAFGLTEAVLCLATLARVVTPWLVPGTVVYPVCRLTLRPGDTLPMLLVPRGAAGHAQGGVQPGVQAGAQAGTRHG</sequence>
<evidence type="ECO:0000313" key="4">
    <source>
        <dbReference type="EMBL" id="PHK96793.1"/>
    </source>
</evidence>
<comment type="caution">
    <text evidence="4">The sequence shown here is derived from an EMBL/GenBank/DDBJ whole genome shotgun (WGS) entry which is preliminary data.</text>
</comment>
<accession>A0A2C7AGH7</accession>
<dbReference type="InterPro" id="IPR036396">
    <property type="entry name" value="Cyt_P450_sf"/>
</dbReference>
<evidence type="ECO:0000256" key="3">
    <source>
        <dbReference type="SAM" id="MobiDB-lite"/>
    </source>
</evidence>
<dbReference type="Pfam" id="PF00067">
    <property type="entry name" value="p450"/>
    <property type="match status" value="1"/>
</dbReference>
<dbReference type="SUPFAM" id="SSF48264">
    <property type="entry name" value="Cytochrome P450"/>
    <property type="match status" value="1"/>
</dbReference>
<dbReference type="InterPro" id="IPR050121">
    <property type="entry name" value="Cytochrome_P450_monoxygenase"/>
</dbReference>
<dbReference type="InterPro" id="IPR002401">
    <property type="entry name" value="Cyt_P450_E_grp-I"/>
</dbReference>
<comment type="similarity">
    <text evidence="1">Belongs to the cytochrome P450 family.</text>
</comment>
<proteinExistence type="inferred from homology"/>
<comment type="cofactor">
    <cofactor evidence="2">
        <name>heme</name>
        <dbReference type="ChEBI" id="CHEBI:30413"/>
    </cofactor>
</comment>
<protein>
    <submittedName>
        <fullName evidence="4">Cytochrome P450</fullName>
    </submittedName>
</protein>
<keyword evidence="5" id="KW-1185">Reference proteome</keyword>
<dbReference type="PRINTS" id="PR00385">
    <property type="entry name" value="P450"/>
</dbReference>
<name>A0A2C7AGH7_9PROT</name>
<dbReference type="Gene3D" id="1.10.630.10">
    <property type="entry name" value="Cytochrome P450"/>
    <property type="match status" value="1"/>
</dbReference>
<dbReference type="EMBL" id="PDNU01000002">
    <property type="protein sequence ID" value="PHK96793.1"/>
    <property type="molecule type" value="Genomic_DNA"/>
</dbReference>
<organism evidence="4 5">
    <name type="scientific">Teichococcus rhizosphaerae</name>
    <dbReference type="NCBI Taxonomy" id="1335062"/>
    <lineage>
        <taxon>Bacteria</taxon>
        <taxon>Pseudomonadati</taxon>
        <taxon>Pseudomonadota</taxon>
        <taxon>Alphaproteobacteria</taxon>
        <taxon>Acetobacterales</taxon>
        <taxon>Roseomonadaceae</taxon>
        <taxon>Roseomonas</taxon>
    </lineage>
</organism>
<dbReference type="GO" id="GO:0016705">
    <property type="term" value="F:oxidoreductase activity, acting on paired donors, with incorporation or reduction of molecular oxygen"/>
    <property type="evidence" value="ECO:0007669"/>
    <property type="project" value="InterPro"/>
</dbReference>
<dbReference type="GO" id="GO:0004497">
    <property type="term" value="F:monooxygenase activity"/>
    <property type="evidence" value="ECO:0007669"/>
    <property type="project" value="InterPro"/>
</dbReference>
<reference evidence="4 5" key="1">
    <citation type="submission" date="2017-10" db="EMBL/GenBank/DDBJ databases">
        <authorList>
            <person name="Banno H."/>
            <person name="Chua N.-H."/>
        </authorList>
    </citation>
    <scope>NUCLEOTIDE SEQUENCE [LARGE SCALE GENOMIC DNA]</scope>
    <source>
        <strain evidence="4 5">YW11</strain>
    </source>
</reference>
<gene>
    <name evidence="4" type="ORF">CR162_02005</name>
</gene>
<keyword evidence="2" id="KW-0408">Iron</keyword>
<dbReference type="Proteomes" id="UP000223527">
    <property type="component" value="Unassembled WGS sequence"/>
</dbReference>
<dbReference type="PANTHER" id="PTHR24305:SF166">
    <property type="entry name" value="CYTOCHROME P450 12A4, MITOCHONDRIAL-RELATED"/>
    <property type="match status" value="1"/>
</dbReference>
<keyword evidence="2" id="KW-0479">Metal-binding</keyword>
<dbReference type="GO" id="GO:0020037">
    <property type="term" value="F:heme binding"/>
    <property type="evidence" value="ECO:0007669"/>
    <property type="project" value="InterPro"/>
</dbReference>
<feature type="region of interest" description="Disordered" evidence="3">
    <location>
        <begin position="439"/>
        <end position="459"/>
    </location>
</feature>
<dbReference type="PRINTS" id="PR00463">
    <property type="entry name" value="EP450I"/>
</dbReference>
<keyword evidence="2" id="KW-0349">Heme</keyword>
<dbReference type="GO" id="GO:0005506">
    <property type="term" value="F:iron ion binding"/>
    <property type="evidence" value="ECO:0007669"/>
    <property type="project" value="InterPro"/>
</dbReference>
<feature type="binding site" description="axial binding residue" evidence="2">
    <location>
        <position position="382"/>
    </location>
    <ligand>
        <name>heme</name>
        <dbReference type="ChEBI" id="CHEBI:30413"/>
    </ligand>
    <ligandPart>
        <name>Fe</name>
        <dbReference type="ChEBI" id="CHEBI:18248"/>
    </ligandPart>
</feature>